<dbReference type="InterPro" id="IPR017695">
    <property type="entry name" value="Se-dep_Mo_hydrolase_YqeB"/>
</dbReference>
<organism evidence="1 2">
    <name type="scientific">Entomospira entomophila</name>
    <dbReference type="NCBI Taxonomy" id="2719988"/>
    <lineage>
        <taxon>Bacteria</taxon>
        <taxon>Pseudomonadati</taxon>
        <taxon>Spirochaetota</taxon>
        <taxon>Spirochaetia</taxon>
        <taxon>Spirochaetales</taxon>
        <taxon>Spirochaetaceae</taxon>
        <taxon>Entomospira</taxon>
    </lineage>
</organism>
<dbReference type="RefSeq" id="WP_167700940.1">
    <property type="nucleotide sequence ID" value="NZ_CP118175.1"/>
</dbReference>
<dbReference type="Proteomes" id="UP000711995">
    <property type="component" value="Unassembled WGS sequence"/>
</dbReference>
<sequence length="267" mass="29110">MPHHHELIVIRGGGDLATGVAQKLYRSGFPIVILEVEKPTAIRRTVALSEAIYDSNVSVEDMTCRHIHHIKDIASCHKDGIIPMMIDPMCHSIDQLAPSAVIDVILAKRNLGMHRAMAPITIALGPGFQAGVDVDAVIETMRGHDLGRLILQGRAQANTGIPGEIGGKSSQRVIHAPVAGQIVHHSCIGDIVDEGTLLFSLDNHPVRAPFRGLLRGLIRENSLVHQGMKVADIDPRCDVNWKTISDKARCLGGSVLEAYLYLKRRNH</sequence>
<evidence type="ECO:0000313" key="1">
    <source>
        <dbReference type="EMBL" id="NIZ41322.1"/>
    </source>
</evidence>
<protein>
    <submittedName>
        <fullName evidence="1">EF2563 family selenium-dependent molybdenum hydroxylase system protein</fullName>
    </submittedName>
</protein>
<comment type="caution">
    <text evidence="1">The sequence shown here is derived from an EMBL/GenBank/DDBJ whole genome shotgun (WGS) entry which is preliminary data.</text>
</comment>
<name>A0A968GA45_9SPIO</name>
<gene>
    <name evidence="1" type="ORF">HCT14_07370</name>
</gene>
<keyword evidence="2" id="KW-1185">Reference proteome</keyword>
<evidence type="ECO:0000313" key="2">
    <source>
        <dbReference type="Proteomes" id="UP000711995"/>
    </source>
</evidence>
<dbReference type="AlphaFoldDB" id="A0A968GA45"/>
<reference evidence="1 2" key="1">
    <citation type="submission" date="2020-03" db="EMBL/GenBank/DDBJ databases">
        <title>Spirochaetal bacteria isolated from arthropods constitute a novel genus Entomospira genus novum within the order Spirochaetales.</title>
        <authorList>
            <person name="Grana-Miraglia L."/>
            <person name="Sikutova S."/>
            <person name="Fingerle V."/>
            <person name="Sing A."/>
            <person name="Castillo-Ramirez S."/>
            <person name="Margos G."/>
            <person name="Rudolf I."/>
        </authorList>
    </citation>
    <scope>NUCLEOTIDE SEQUENCE [LARGE SCALE GENOMIC DNA]</scope>
    <source>
        <strain evidence="1 2">BR193</strain>
    </source>
</reference>
<proteinExistence type="predicted"/>
<dbReference type="EMBL" id="JAATLJ010000002">
    <property type="protein sequence ID" value="NIZ41322.1"/>
    <property type="molecule type" value="Genomic_DNA"/>
</dbReference>
<accession>A0A968GA45</accession>
<dbReference type="NCBIfam" id="TIGR03309">
    <property type="entry name" value="matur_yqeB"/>
    <property type="match status" value="1"/>
</dbReference>